<evidence type="ECO:0000313" key="4">
    <source>
        <dbReference type="Proteomes" id="UP000321723"/>
    </source>
</evidence>
<dbReference type="OrthoDB" id="4954868at2"/>
<evidence type="ECO:0000256" key="1">
    <source>
        <dbReference type="SAM" id="MobiDB-lite"/>
    </source>
</evidence>
<dbReference type="Proteomes" id="UP000564629">
    <property type="component" value="Unassembled WGS sequence"/>
</dbReference>
<reference evidence="3 5" key="2">
    <citation type="submission" date="2020-08" db="EMBL/GenBank/DDBJ databases">
        <title>Sequencing the genomes of 1000 actinobacteria strains.</title>
        <authorList>
            <person name="Klenk H.-P."/>
        </authorList>
    </citation>
    <scope>NUCLEOTIDE SEQUENCE [LARGE SCALE GENOMIC DNA]</scope>
    <source>
        <strain evidence="3 5">DSM 9581</strain>
    </source>
</reference>
<dbReference type="AlphaFoldDB" id="A0A511FAC2"/>
<keyword evidence="4" id="KW-1185">Reference proteome</keyword>
<protein>
    <recommendedName>
        <fullName evidence="6">DUF4192 domain-containing protein</fullName>
    </recommendedName>
</protein>
<evidence type="ECO:0000313" key="5">
    <source>
        <dbReference type="Proteomes" id="UP000564629"/>
    </source>
</evidence>
<evidence type="ECO:0000313" key="3">
    <source>
        <dbReference type="EMBL" id="MBB5475415.1"/>
    </source>
</evidence>
<feature type="compositionally biased region" description="Low complexity" evidence="1">
    <location>
        <begin position="344"/>
        <end position="359"/>
    </location>
</feature>
<dbReference type="InterPro" id="IPR025447">
    <property type="entry name" value="DUF4192"/>
</dbReference>
<dbReference type="Pfam" id="PF13830">
    <property type="entry name" value="DUF4192"/>
    <property type="match status" value="2"/>
</dbReference>
<evidence type="ECO:0000313" key="2">
    <source>
        <dbReference type="EMBL" id="GEL46173.1"/>
    </source>
</evidence>
<evidence type="ECO:0008006" key="6">
    <source>
        <dbReference type="Google" id="ProtNLM"/>
    </source>
</evidence>
<dbReference type="RefSeq" id="WP_146835332.1">
    <property type="nucleotide sequence ID" value="NZ_BJVQ01000011.1"/>
</dbReference>
<name>A0A511FAC2_9CELL</name>
<dbReference type="EMBL" id="JACHDN010000001">
    <property type="protein sequence ID" value="MBB5475415.1"/>
    <property type="molecule type" value="Genomic_DNA"/>
</dbReference>
<dbReference type="Proteomes" id="UP000321723">
    <property type="component" value="Unassembled WGS sequence"/>
</dbReference>
<reference evidence="2 4" key="1">
    <citation type="submission" date="2019-07" db="EMBL/GenBank/DDBJ databases">
        <title>Whole genome shotgun sequence of Cellulomonas hominis NBRC 16055.</title>
        <authorList>
            <person name="Hosoyama A."/>
            <person name="Uohara A."/>
            <person name="Ohji S."/>
            <person name="Ichikawa N."/>
        </authorList>
    </citation>
    <scope>NUCLEOTIDE SEQUENCE [LARGE SCALE GENOMIC DNA]</scope>
    <source>
        <strain evidence="2 4">NBRC 16055</strain>
    </source>
</reference>
<comment type="caution">
    <text evidence="2">The sequence shown here is derived from an EMBL/GenBank/DDBJ whole genome shotgun (WGS) entry which is preliminary data.</text>
</comment>
<organism evidence="2 4">
    <name type="scientific">Cellulomonas hominis</name>
    <dbReference type="NCBI Taxonomy" id="156981"/>
    <lineage>
        <taxon>Bacteria</taxon>
        <taxon>Bacillati</taxon>
        <taxon>Actinomycetota</taxon>
        <taxon>Actinomycetes</taxon>
        <taxon>Micrococcales</taxon>
        <taxon>Cellulomonadaceae</taxon>
        <taxon>Cellulomonas</taxon>
    </lineage>
</organism>
<feature type="region of interest" description="Disordered" evidence="1">
    <location>
        <begin position="1"/>
        <end position="35"/>
    </location>
</feature>
<proteinExistence type="predicted"/>
<gene>
    <name evidence="2" type="ORF">CHO01_12890</name>
    <name evidence="3" type="ORF">HNR08_004151</name>
</gene>
<dbReference type="EMBL" id="BJVQ01000011">
    <property type="protein sequence ID" value="GEL46173.1"/>
    <property type="molecule type" value="Genomic_DNA"/>
</dbReference>
<feature type="compositionally biased region" description="Pro residues" evidence="1">
    <location>
        <begin position="17"/>
        <end position="27"/>
    </location>
</feature>
<feature type="region of interest" description="Disordered" evidence="1">
    <location>
        <begin position="301"/>
        <end position="370"/>
    </location>
</feature>
<sequence>MTTQTTASTRPDLATTPPGPAAPPDPGTCPDRGPARGAARTLLARLPRELRFRPRDCVLAVALRGPDRTPGLIARIALPDLLCPSGPELLGRLAGHLVADGASEVVVVVCCDGPDPRRPDEGLRADPGATASRAAAAACAALEDVGPLAVWLVTGDRYLGLGCRDARCCPPAGRPLADLGDPDPWGTAPPEVLRSRDDVGVVPRATAGRRRSAAAARSRWADARRRAVGSADVLAWRQRSLQTWRTALAAALEAGPDEPADLGPAQVGRIEAALDDTALRDAVVLTLVAPDEELADALVRHAPLGPSGPWDEEGLDDEDEPGDPDDPDDPEEVVPRATVPAWPPVGGRRVPDGRGAPDPVDGAPDGGRHRGAWRREAGAVSAGVRRALDTLVEPRRAREPDEALVDAACQVLEAVAAHGRAGRQAPALTVLALLAWWCGDGVRARVLVEQALAHDPGHRLAELLDRALALGLPPGWLRRGC</sequence>
<accession>A0A511FAC2</accession>
<feature type="compositionally biased region" description="Acidic residues" evidence="1">
    <location>
        <begin position="310"/>
        <end position="332"/>
    </location>
</feature>